<gene>
    <name evidence="3" type="ORF">SAMN05444716_103234</name>
</gene>
<keyword evidence="1" id="KW-0472">Membrane</keyword>
<reference evidence="4" key="1">
    <citation type="submission" date="2016-10" db="EMBL/GenBank/DDBJ databases">
        <authorList>
            <person name="Varghese N."/>
            <person name="Submissions S."/>
        </authorList>
    </citation>
    <scope>NUCLEOTIDE SEQUENCE [LARGE SCALE GENOMIC DNA]</scope>
    <source>
        <strain evidence="4">CGMCC 4.7047</strain>
    </source>
</reference>
<feature type="chain" id="PRO_5011734176" description="MYXO-CTERM domain-containing protein" evidence="2">
    <location>
        <begin position="24"/>
        <end position="204"/>
    </location>
</feature>
<dbReference type="NCBIfam" id="NF040672">
    <property type="entry name" value="SCO2322_fam"/>
    <property type="match status" value="1"/>
</dbReference>
<dbReference type="STRING" id="1176198.SAMN05444716_103234"/>
<name>A0A1I6RNQ3_9ACTN</name>
<feature type="signal peptide" evidence="2">
    <location>
        <begin position="1"/>
        <end position="23"/>
    </location>
</feature>
<dbReference type="RefSeq" id="WP_093842715.1">
    <property type="nucleotide sequence ID" value="NZ_FPAB01000003.1"/>
</dbReference>
<accession>A0A1I6RNQ3</accession>
<dbReference type="AlphaFoldDB" id="A0A1I6RNQ3"/>
<keyword evidence="1" id="KW-1133">Transmembrane helix</keyword>
<evidence type="ECO:0000256" key="2">
    <source>
        <dbReference type="SAM" id="SignalP"/>
    </source>
</evidence>
<keyword evidence="2" id="KW-0732">Signal</keyword>
<dbReference type="InterPro" id="IPR047703">
    <property type="entry name" value="SCO2322-like"/>
</dbReference>
<keyword evidence="4" id="KW-1185">Reference proteome</keyword>
<protein>
    <recommendedName>
        <fullName evidence="5">MYXO-CTERM domain-containing protein</fullName>
    </recommendedName>
</protein>
<dbReference type="Proteomes" id="UP000198873">
    <property type="component" value="Unassembled WGS sequence"/>
</dbReference>
<feature type="transmembrane region" description="Helical" evidence="1">
    <location>
        <begin position="171"/>
        <end position="190"/>
    </location>
</feature>
<evidence type="ECO:0000256" key="1">
    <source>
        <dbReference type="SAM" id="Phobius"/>
    </source>
</evidence>
<proteinExistence type="predicted"/>
<evidence type="ECO:0000313" key="4">
    <source>
        <dbReference type="Proteomes" id="UP000198873"/>
    </source>
</evidence>
<organism evidence="3 4">
    <name type="scientific">Streptomyces harbinensis</name>
    <dbReference type="NCBI Taxonomy" id="1176198"/>
    <lineage>
        <taxon>Bacteria</taxon>
        <taxon>Bacillati</taxon>
        <taxon>Actinomycetota</taxon>
        <taxon>Actinomycetes</taxon>
        <taxon>Kitasatosporales</taxon>
        <taxon>Streptomycetaceae</taxon>
        <taxon>Streptomyces</taxon>
    </lineage>
</organism>
<sequence>MRRALALLGAVLLLCVPATQAWAASYTYWSFWQLNAESGAWGYATQGPGTARVSGGDVVGFHFTTSESATAPPQAPRGTTEHAGICPDAPDGVAVVIDFGTADGAPAARTACAAGAAGSTAAAALAEVAEPLRYGSDGLLCGISDYPATGCGEPVAAAEEEDEAADDGASFLPTIATLSAVALLAVAALWHNRRRRRDDASGAA</sequence>
<dbReference type="EMBL" id="FPAB01000003">
    <property type="protein sequence ID" value="SFS66347.1"/>
    <property type="molecule type" value="Genomic_DNA"/>
</dbReference>
<evidence type="ECO:0000313" key="3">
    <source>
        <dbReference type="EMBL" id="SFS66347.1"/>
    </source>
</evidence>
<evidence type="ECO:0008006" key="5">
    <source>
        <dbReference type="Google" id="ProtNLM"/>
    </source>
</evidence>
<keyword evidence="1" id="KW-0812">Transmembrane</keyword>